<keyword evidence="2" id="KW-1185">Reference proteome</keyword>
<dbReference type="OrthoDB" id="109360at2759"/>
<name>A0A225WN60_9STRA</name>
<protein>
    <submittedName>
        <fullName evidence="1">Uncharacterized protein</fullName>
    </submittedName>
</protein>
<dbReference type="Proteomes" id="UP000198211">
    <property type="component" value="Unassembled WGS sequence"/>
</dbReference>
<gene>
    <name evidence="1" type="ORF">PHMEG_0007309</name>
</gene>
<proteinExistence type="predicted"/>
<dbReference type="AlphaFoldDB" id="A0A225WN60"/>
<evidence type="ECO:0000313" key="1">
    <source>
        <dbReference type="EMBL" id="OWZ18579.1"/>
    </source>
</evidence>
<dbReference type="EMBL" id="NBNE01000568">
    <property type="protein sequence ID" value="OWZ18579.1"/>
    <property type="molecule type" value="Genomic_DNA"/>
</dbReference>
<organism evidence="1 2">
    <name type="scientific">Phytophthora megakarya</name>
    <dbReference type="NCBI Taxonomy" id="4795"/>
    <lineage>
        <taxon>Eukaryota</taxon>
        <taxon>Sar</taxon>
        <taxon>Stramenopiles</taxon>
        <taxon>Oomycota</taxon>
        <taxon>Peronosporomycetes</taxon>
        <taxon>Peronosporales</taxon>
        <taxon>Peronosporaceae</taxon>
        <taxon>Phytophthora</taxon>
    </lineage>
</organism>
<reference evidence="2" key="1">
    <citation type="submission" date="2017-03" db="EMBL/GenBank/DDBJ databases">
        <title>Phytopthora megakarya and P. palmivora, two closely related causual agents of cacao black pod achieved similar genome size and gene model numbers by different mechanisms.</title>
        <authorList>
            <person name="Ali S."/>
            <person name="Shao J."/>
            <person name="Larry D.J."/>
            <person name="Kronmiller B."/>
            <person name="Shen D."/>
            <person name="Strem M.D."/>
            <person name="Melnick R.L."/>
            <person name="Guiltinan M.J."/>
            <person name="Tyler B.M."/>
            <person name="Meinhardt L.W."/>
            <person name="Bailey B.A."/>
        </authorList>
    </citation>
    <scope>NUCLEOTIDE SEQUENCE [LARGE SCALE GENOMIC DNA]</scope>
    <source>
        <strain evidence="2">zdho120</strain>
    </source>
</reference>
<evidence type="ECO:0000313" key="2">
    <source>
        <dbReference type="Proteomes" id="UP000198211"/>
    </source>
</evidence>
<sequence>MCDATSVQVAESLDQFVITMEGWKGFPPARPEPKIPTEVIACILIRNGKEVCLHYLSVRDCNSEEPEKCMYQNRAHFTPTSIPPKLRQYITSRLGASASSHQRRKCVRVVRGTHGPDKVLDRSG</sequence>
<comment type="caution">
    <text evidence="1">The sequence shown here is derived from an EMBL/GenBank/DDBJ whole genome shotgun (WGS) entry which is preliminary data.</text>
</comment>
<accession>A0A225WN60</accession>